<reference evidence="1" key="2">
    <citation type="journal article" date="2022" name="New Phytol.">
        <title>Evolutionary transition to the ectomycorrhizal habit in the genomes of a hyperdiverse lineage of mushroom-forming fungi.</title>
        <authorList>
            <person name="Looney B."/>
            <person name="Miyauchi S."/>
            <person name="Morin E."/>
            <person name="Drula E."/>
            <person name="Courty P.E."/>
            <person name="Kohler A."/>
            <person name="Kuo A."/>
            <person name="LaButti K."/>
            <person name="Pangilinan J."/>
            <person name="Lipzen A."/>
            <person name="Riley R."/>
            <person name="Andreopoulos W."/>
            <person name="He G."/>
            <person name="Johnson J."/>
            <person name="Nolan M."/>
            <person name="Tritt A."/>
            <person name="Barry K.W."/>
            <person name="Grigoriev I.V."/>
            <person name="Nagy L.G."/>
            <person name="Hibbett D."/>
            <person name="Henrissat B."/>
            <person name="Matheny P.B."/>
            <person name="Labbe J."/>
            <person name="Martin F.M."/>
        </authorList>
    </citation>
    <scope>NUCLEOTIDE SEQUENCE</scope>
    <source>
        <strain evidence="1">EC-137</strain>
    </source>
</reference>
<proteinExistence type="predicted"/>
<sequence>MPSAHKALFVLEDRPTPVPGAGQLLVKIYAAALNLVDTPIQQTGFVVHLYSFTAVPGSDGAGVVEAIDKDVEGWAKGDRVRAVMHGFWTADRGTLQQYAISDAIRTASRIPDDMSFEQASTIPLALGTASIGLYRARGIGLTPPWQGGTGKYTCQPILTLGGSSSVAIQLAKLFGFSPIITTASKSNEAYCRTAGATDVIDYHDVPCANLPAAVVKITSAPFKVIFAATAQEDCQRAGWSILAPGGDMVVTLPPLVGKSGKRSEADSRRRIVFMNGNINMPPTQDFGTAMYKALPKGAIKADIHLKKSLPNDIKICGYNLAGAFTGLESLAGGVSATKLVVLPHGT</sequence>
<protein>
    <submittedName>
        <fullName evidence="1">GroES-like protein</fullName>
    </submittedName>
</protein>
<dbReference type="EMBL" id="MU273548">
    <property type="protein sequence ID" value="KAI0032379.1"/>
    <property type="molecule type" value="Genomic_DNA"/>
</dbReference>
<accession>A0ACB8QKM8</accession>
<evidence type="ECO:0000313" key="2">
    <source>
        <dbReference type="Proteomes" id="UP000814128"/>
    </source>
</evidence>
<comment type="caution">
    <text evidence="1">The sequence shown here is derived from an EMBL/GenBank/DDBJ whole genome shotgun (WGS) entry which is preliminary data.</text>
</comment>
<gene>
    <name evidence="1" type="ORF">K488DRAFT_78519</name>
</gene>
<name>A0ACB8QKM8_9AGAM</name>
<dbReference type="Proteomes" id="UP000814128">
    <property type="component" value="Unassembled WGS sequence"/>
</dbReference>
<reference evidence="1" key="1">
    <citation type="submission" date="2021-02" db="EMBL/GenBank/DDBJ databases">
        <authorList>
            <consortium name="DOE Joint Genome Institute"/>
            <person name="Ahrendt S."/>
            <person name="Looney B.P."/>
            <person name="Miyauchi S."/>
            <person name="Morin E."/>
            <person name="Drula E."/>
            <person name="Courty P.E."/>
            <person name="Chicoki N."/>
            <person name="Fauchery L."/>
            <person name="Kohler A."/>
            <person name="Kuo A."/>
            <person name="Labutti K."/>
            <person name="Pangilinan J."/>
            <person name="Lipzen A."/>
            <person name="Riley R."/>
            <person name="Andreopoulos W."/>
            <person name="He G."/>
            <person name="Johnson J."/>
            <person name="Barry K.W."/>
            <person name="Grigoriev I.V."/>
            <person name="Nagy L."/>
            <person name="Hibbett D."/>
            <person name="Henrissat B."/>
            <person name="Matheny P.B."/>
            <person name="Labbe J."/>
            <person name="Martin F."/>
        </authorList>
    </citation>
    <scope>NUCLEOTIDE SEQUENCE</scope>
    <source>
        <strain evidence="1">EC-137</strain>
    </source>
</reference>
<organism evidence="1 2">
    <name type="scientific">Vararia minispora EC-137</name>
    <dbReference type="NCBI Taxonomy" id="1314806"/>
    <lineage>
        <taxon>Eukaryota</taxon>
        <taxon>Fungi</taxon>
        <taxon>Dikarya</taxon>
        <taxon>Basidiomycota</taxon>
        <taxon>Agaricomycotina</taxon>
        <taxon>Agaricomycetes</taxon>
        <taxon>Russulales</taxon>
        <taxon>Lachnocladiaceae</taxon>
        <taxon>Vararia</taxon>
    </lineage>
</organism>
<keyword evidence="2" id="KW-1185">Reference proteome</keyword>
<evidence type="ECO:0000313" key="1">
    <source>
        <dbReference type="EMBL" id="KAI0032379.1"/>
    </source>
</evidence>